<dbReference type="Proteomes" id="UP000694727">
    <property type="component" value="Unplaced"/>
</dbReference>
<evidence type="ECO:0000256" key="1">
    <source>
        <dbReference type="SAM" id="MobiDB-lite"/>
    </source>
</evidence>
<name>A0A8D1ZU73_PIG</name>
<reference evidence="2" key="1">
    <citation type="submission" date="2025-05" db="UniProtKB">
        <authorList>
            <consortium name="Ensembl"/>
        </authorList>
    </citation>
    <scope>IDENTIFICATION</scope>
</reference>
<dbReference type="Proteomes" id="UP000694724">
    <property type="component" value="Unplaced"/>
</dbReference>
<proteinExistence type="predicted"/>
<feature type="region of interest" description="Disordered" evidence="1">
    <location>
        <begin position="99"/>
        <end position="121"/>
    </location>
</feature>
<dbReference type="AlphaFoldDB" id="A0A8D1ZU73"/>
<dbReference type="Ensembl" id="ENSSSCT00025088039.1">
    <property type="protein sequence ID" value="ENSSSCP00025038410.1"/>
    <property type="gene ID" value="ENSSSCG00025064247.1"/>
</dbReference>
<dbReference type="Ensembl" id="ENSSSCT00065085966.1">
    <property type="protein sequence ID" value="ENSSSCP00065037583.1"/>
    <property type="gene ID" value="ENSSSCG00065062670.1"/>
</dbReference>
<evidence type="ECO:0000313" key="2">
    <source>
        <dbReference type="Ensembl" id="ENSSSCP00065037583.1"/>
    </source>
</evidence>
<dbReference type="Proteomes" id="UP000694725">
    <property type="component" value="Unplaced"/>
</dbReference>
<dbReference type="Ensembl" id="ENSSSCT00065085956.1">
    <property type="protein sequence ID" value="ENSSSCP00065037575.1"/>
    <property type="gene ID" value="ENSSSCG00065062670.1"/>
</dbReference>
<protein>
    <submittedName>
        <fullName evidence="2">Uncharacterized protein</fullName>
    </submittedName>
</protein>
<accession>A0A8D1ZU73</accession>
<sequence>TGVQAQQPWALEIAIVPERLIWAEVHNASSLWAEVTILQSHLQSQAQGLRHSDRLCRALWKRKNGGSIRSVPWKVSESLRLWRGGPRVKGLSPGATFGGAAKGNTVTSKPGAGTGLSPNTDGTTKVQCYQGPSARAAERQLLREESEILEEEVKLRWVQLSQYRELLLKQMTDGQQAEACSWKISRSTLFLTWSPAAFSSRPRALGRKIYSLRAPRCS</sequence>
<evidence type="ECO:0000313" key="3">
    <source>
        <dbReference type="Proteomes" id="UP000694725"/>
    </source>
</evidence>
<dbReference type="Ensembl" id="ENSSSCT00055002651.1">
    <property type="protein sequence ID" value="ENSSSCP00055002020.1"/>
    <property type="gene ID" value="ENSSSCG00055001444.1"/>
</dbReference>
<organism evidence="2 3">
    <name type="scientific">Sus scrofa</name>
    <name type="common">Pig</name>
    <dbReference type="NCBI Taxonomy" id="9823"/>
    <lineage>
        <taxon>Eukaryota</taxon>
        <taxon>Metazoa</taxon>
        <taxon>Chordata</taxon>
        <taxon>Craniata</taxon>
        <taxon>Vertebrata</taxon>
        <taxon>Euteleostomi</taxon>
        <taxon>Mammalia</taxon>
        <taxon>Eutheria</taxon>
        <taxon>Laurasiatheria</taxon>
        <taxon>Artiodactyla</taxon>
        <taxon>Suina</taxon>
        <taxon>Suidae</taxon>
        <taxon>Sus</taxon>
    </lineage>
</organism>